<evidence type="ECO:0000259" key="4">
    <source>
        <dbReference type="PROSITE" id="PS01124"/>
    </source>
</evidence>
<dbReference type="Proteomes" id="UP000001880">
    <property type="component" value="Chromosome"/>
</dbReference>
<evidence type="ECO:0000313" key="6">
    <source>
        <dbReference type="Proteomes" id="UP000001880"/>
    </source>
</evidence>
<gene>
    <name evidence="5" type="ordered locus">Hoch_3835</name>
</gene>
<dbReference type="RefSeq" id="WP_012828933.1">
    <property type="nucleotide sequence ID" value="NC_013440.1"/>
</dbReference>
<dbReference type="eggNOG" id="COG0662">
    <property type="taxonomic scope" value="Bacteria"/>
</dbReference>
<proteinExistence type="predicted"/>
<dbReference type="HOGENOM" id="CLU_000445_87_1_7"/>
<dbReference type="Gene3D" id="1.10.10.60">
    <property type="entry name" value="Homeodomain-like"/>
    <property type="match status" value="1"/>
</dbReference>
<dbReference type="InterPro" id="IPR020449">
    <property type="entry name" value="Tscrpt_reg_AraC-type_HTH"/>
</dbReference>
<evidence type="ECO:0000313" key="5">
    <source>
        <dbReference type="EMBL" id="ACY16334.1"/>
    </source>
</evidence>
<dbReference type="PROSITE" id="PS00041">
    <property type="entry name" value="HTH_ARAC_FAMILY_1"/>
    <property type="match status" value="1"/>
</dbReference>
<dbReference type="eggNOG" id="COG2207">
    <property type="taxonomic scope" value="Bacteria"/>
</dbReference>
<dbReference type="SUPFAM" id="SSF51182">
    <property type="entry name" value="RmlC-like cupins"/>
    <property type="match status" value="1"/>
</dbReference>
<dbReference type="InterPro" id="IPR018060">
    <property type="entry name" value="HTH_AraC"/>
</dbReference>
<keyword evidence="1" id="KW-0805">Transcription regulation</keyword>
<dbReference type="CDD" id="cd06124">
    <property type="entry name" value="cupin_NimR-like_N"/>
    <property type="match status" value="1"/>
</dbReference>
<sequence length="284" mass="30854">MSDAEVAATAEAAAEVDVDAAPPACFGLADEMGPRHTPWHRHRRHQILYALTGSLKLEVTEAQWLLPPQRAAFIPAGCEHRVRCQRSAALRTVYLDTATFAAGEDAAAPAPVPVIAAGTCVFSVTSLAREMLLYAMRWGPLRSADDRASEILADAFFSALALLSREWIRADAGLRLPRPRSPDLSRACEHALADLAAASMARAAHAAAVSPRTLARRFRDETQMSWRSFLRTARVLRAMELLAEPGARVTEVALSVGFDNPGAFSTSFRALTGESPSSYQRRFI</sequence>
<dbReference type="SMART" id="SM00342">
    <property type="entry name" value="HTH_ARAC"/>
    <property type="match status" value="1"/>
</dbReference>
<dbReference type="InterPro" id="IPR014710">
    <property type="entry name" value="RmlC-like_jellyroll"/>
</dbReference>
<dbReference type="PRINTS" id="PR00032">
    <property type="entry name" value="HTHARAC"/>
</dbReference>
<name>D0LZ72_HALO1</name>
<organism evidence="5 6">
    <name type="scientific">Haliangium ochraceum (strain DSM 14365 / JCM 11303 / SMP-2)</name>
    <dbReference type="NCBI Taxonomy" id="502025"/>
    <lineage>
        <taxon>Bacteria</taxon>
        <taxon>Pseudomonadati</taxon>
        <taxon>Myxococcota</taxon>
        <taxon>Polyangia</taxon>
        <taxon>Haliangiales</taxon>
        <taxon>Kofleriaceae</taxon>
        <taxon>Haliangium</taxon>
    </lineage>
</organism>
<dbReference type="InterPro" id="IPR009057">
    <property type="entry name" value="Homeodomain-like_sf"/>
</dbReference>
<evidence type="ECO:0000256" key="1">
    <source>
        <dbReference type="ARBA" id="ARBA00023015"/>
    </source>
</evidence>
<evidence type="ECO:0000256" key="2">
    <source>
        <dbReference type="ARBA" id="ARBA00023125"/>
    </source>
</evidence>
<feature type="domain" description="HTH araC/xylS-type" evidence="4">
    <location>
        <begin position="185"/>
        <end position="282"/>
    </location>
</feature>
<protein>
    <submittedName>
        <fullName evidence="5">Transcriptional regulator, AraC family</fullName>
    </submittedName>
</protein>
<dbReference type="InterPro" id="IPR013096">
    <property type="entry name" value="Cupin_2"/>
</dbReference>
<dbReference type="InterPro" id="IPR011051">
    <property type="entry name" value="RmlC_Cupin_sf"/>
</dbReference>
<evidence type="ECO:0000256" key="3">
    <source>
        <dbReference type="ARBA" id="ARBA00023163"/>
    </source>
</evidence>
<dbReference type="Gene3D" id="2.60.120.10">
    <property type="entry name" value="Jelly Rolls"/>
    <property type="match status" value="1"/>
</dbReference>
<keyword evidence="2" id="KW-0238">DNA-binding</keyword>
<reference evidence="5 6" key="1">
    <citation type="journal article" date="2010" name="Stand. Genomic Sci.">
        <title>Complete genome sequence of Haliangium ochraceum type strain (SMP-2).</title>
        <authorList>
            <consortium name="US DOE Joint Genome Institute (JGI-PGF)"/>
            <person name="Ivanova N."/>
            <person name="Daum C."/>
            <person name="Lang E."/>
            <person name="Abt B."/>
            <person name="Kopitz M."/>
            <person name="Saunders E."/>
            <person name="Lapidus A."/>
            <person name="Lucas S."/>
            <person name="Glavina Del Rio T."/>
            <person name="Nolan M."/>
            <person name="Tice H."/>
            <person name="Copeland A."/>
            <person name="Cheng J.F."/>
            <person name="Chen F."/>
            <person name="Bruce D."/>
            <person name="Goodwin L."/>
            <person name="Pitluck S."/>
            <person name="Mavromatis K."/>
            <person name="Pati A."/>
            <person name="Mikhailova N."/>
            <person name="Chen A."/>
            <person name="Palaniappan K."/>
            <person name="Land M."/>
            <person name="Hauser L."/>
            <person name="Chang Y.J."/>
            <person name="Jeffries C.D."/>
            <person name="Detter J.C."/>
            <person name="Brettin T."/>
            <person name="Rohde M."/>
            <person name="Goker M."/>
            <person name="Bristow J."/>
            <person name="Markowitz V."/>
            <person name="Eisen J.A."/>
            <person name="Hugenholtz P."/>
            <person name="Kyrpides N.C."/>
            <person name="Klenk H.P."/>
        </authorList>
    </citation>
    <scope>NUCLEOTIDE SEQUENCE [LARGE SCALE GENOMIC DNA]</scope>
    <source>
        <strain evidence="6">DSM 14365 / CIP 107738 / JCM 11303 / AJ 13395 / SMP-2</strain>
    </source>
</reference>
<dbReference type="GO" id="GO:0043565">
    <property type="term" value="F:sequence-specific DNA binding"/>
    <property type="evidence" value="ECO:0007669"/>
    <property type="project" value="InterPro"/>
</dbReference>
<dbReference type="EMBL" id="CP001804">
    <property type="protein sequence ID" value="ACY16334.1"/>
    <property type="molecule type" value="Genomic_DNA"/>
</dbReference>
<dbReference type="PANTHER" id="PTHR11019:SF159">
    <property type="entry name" value="TRANSCRIPTIONAL REGULATOR-RELATED"/>
    <property type="match status" value="1"/>
</dbReference>
<dbReference type="STRING" id="502025.Hoch_3835"/>
<dbReference type="SUPFAM" id="SSF46689">
    <property type="entry name" value="Homeodomain-like"/>
    <property type="match status" value="1"/>
</dbReference>
<dbReference type="AlphaFoldDB" id="D0LZ72"/>
<dbReference type="Pfam" id="PF12833">
    <property type="entry name" value="HTH_18"/>
    <property type="match status" value="1"/>
</dbReference>
<dbReference type="PANTHER" id="PTHR11019">
    <property type="entry name" value="HTH-TYPE TRANSCRIPTIONAL REGULATOR NIMR"/>
    <property type="match status" value="1"/>
</dbReference>
<dbReference type="Pfam" id="PF07883">
    <property type="entry name" value="Cupin_2"/>
    <property type="match status" value="1"/>
</dbReference>
<dbReference type="InterPro" id="IPR018062">
    <property type="entry name" value="HTH_AraC-typ_CS"/>
</dbReference>
<dbReference type="GO" id="GO:0003700">
    <property type="term" value="F:DNA-binding transcription factor activity"/>
    <property type="evidence" value="ECO:0007669"/>
    <property type="project" value="InterPro"/>
</dbReference>
<keyword evidence="3" id="KW-0804">Transcription</keyword>
<accession>D0LZ72</accession>
<dbReference type="OrthoDB" id="9804543at2"/>
<dbReference type="KEGG" id="hoh:Hoch_3835"/>
<dbReference type="PROSITE" id="PS01124">
    <property type="entry name" value="HTH_ARAC_FAMILY_2"/>
    <property type="match status" value="1"/>
</dbReference>
<keyword evidence="6" id="KW-1185">Reference proteome</keyword>